<reference evidence="8" key="2">
    <citation type="submission" date="2020-05" db="UniProtKB">
        <authorList>
            <consortium name="EnsemblMetazoa"/>
        </authorList>
    </citation>
    <scope>IDENTIFICATION</scope>
    <source>
        <strain evidence="8">wikel</strain>
    </source>
</reference>
<dbReference type="GO" id="GO:0046872">
    <property type="term" value="F:metal ion binding"/>
    <property type="evidence" value="ECO:0007669"/>
    <property type="project" value="UniProtKB-KW"/>
</dbReference>
<comment type="subcellular location">
    <subcellularLocation>
        <location evidence="2">Nucleus</location>
    </subcellularLocation>
</comment>
<name>A0A1S4KSC5_IXOSC</name>
<comment type="similarity">
    <text evidence="3">Belongs to the HARBI1 family.</text>
</comment>
<evidence type="ECO:0000256" key="2">
    <source>
        <dbReference type="ARBA" id="ARBA00004123"/>
    </source>
</evidence>
<dbReference type="EnsemblMetazoa" id="ISCW003660-RA">
    <property type="protein sequence ID" value="ISCW003660-PA"/>
    <property type="gene ID" value="ISCW003660"/>
</dbReference>
<evidence type="ECO:0000256" key="6">
    <source>
        <dbReference type="ARBA" id="ARBA00022801"/>
    </source>
</evidence>
<keyword evidence="4" id="KW-0540">Nuclease</keyword>
<keyword evidence="7" id="KW-0539">Nucleus</keyword>
<evidence type="ECO:0000256" key="7">
    <source>
        <dbReference type="ARBA" id="ARBA00023242"/>
    </source>
</evidence>
<dbReference type="AlphaFoldDB" id="A0A1S4KSC5"/>
<dbReference type="InterPro" id="IPR027806">
    <property type="entry name" value="HARBI1_dom"/>
</dbReference>
<dbReference type="GO" id="GO:0005634">
    <property type="term" value="C:nucleus"/>
    <property type="evidence" value="ECO:0007669"/>
    <property type="project" value="UniProtKB-SubCell"/>
</dbReference>
<evidence type="ECO:0000256" key="4">
    <source>
        <dbReference type="ARBA" id="ARBA00022722"/>
    </source>
</evidence>
<evidence type="ECO:0000256" key="5">
    <source>
        <dbReference type="ARBA" id="ARBA00022723"/>
    </source>
</evidence>
<dbReference type="InParanoid" id="A0A1S4KSC5"/>
<reference evidence="9" key="1">
    <citation type="submission" date="2008-03" db="EMBL/GenBank/DDBJ databases">
        <title>Annotation of Ixodes scapularis.</title>
        <authorList>
            <consortium name="Ixodes scapularis Genome Project Consortium"/>
            <person name="Caler E."/>
            <person name="Hannick L.I."/>
            <person name="Bidwell S."/>
            <person name="Joardar V."/>
            <person name="Thiagarajan M."/>
            <person name="Amedeo P."/>
            <person name="Galinsky K.J."/>
            <person name="Schobel S."/>
            <person name="Inman J."/>
            <person name="Hostetler J."/>
            <person name="Miller J."/>
            <person name="Hammond M."/>
            <person name="Megy K."/>
            <person name="Lawson D."/>
            <person name="Kodira C."/>
            <person name="Sutton G."/>
            <person name="Meyer J."/>
            <person name="Hill C.A."/>
            <person name="Birren B."/>
            <person name="Nene V."/>
            <person name="Collins F."/>
            <person name="Alarcon-Chaidez F."/>
            <person name="Wikel S."/>
            <person name="Strausberg R."/>
        </authorList>
    </citation>
    <scope>NUCLEOTIDE SEQUENCE [LARGE SCALE GENOMIC DNA]</scope>
    <source>
        <strain evidence="9">Wikel</strain>
    </source>
</reference>
<dbReference type="PANTHER" id="PTHR22930:SF269">
    <property type="entry name" value="NUCLEASE HARBI1-LIKE PROTEIN"/>
    <property type="match status" value="1"/>
</dbReference>
<dbReference type="VEuPathDB" id="VectorBase:ISCW003660"/>
<evidence type="ECO:0000313" key="8">
    <source>
        <dbReference type="EnsemblMetazoa" id="ISCW003660-PA"/>
    </source>
</evidence>
<dbReference type="GO" id="GO:0004518">
    <property type="term" value="F:nuclease activity"/>
    <property type="evidence" value="ECO:0007669"/>
    <property type="project" value="UniProtKB-KW"/>
</dbReference>
<dbReference type="Pfam" id="PF13359">
    <property type="entry name" value="DDE_Tnp_4"/>
    <property type="match status" value="1"/>
</dbReference>
<organism evidence="8 9">
    <name type="scientific">Ixodes scapularis</name>
    <name type="common">Black-legged tick</name>
    <name type="synonym">Deer tick</name>
    <dbReference type="NCBI Taxonomy" id="6945"/>
    <lineage>
        <taxon>Eukaryota</taxon>
        <taxon>Metazoa</taxon>
        <taxon>Ecdysozoa</taxon>
        <taxon>Arthropoda</taxon>
        <taxon>Chelicerata</taxon>
        <taxon>Arachnida</taxon>
        <taxon>Acari</taxon>
        <taxon>Parasitiformes</taxon>
        <taxon>Ixodida</taxon>
        <taxon>Ixodoidea</taxon>
        <taxon>Ixodidae</taxon>
        <taxon>Ixodinae</taxon>
        <taxon>Ixodes</taxon>
    </lineage>
</organism>
<evidence type="ECO:0000256" key="1">
    <source>
        <dbReference type="ARBA" id="ARBA00001968"/>
    </source>
</evidence>
<keyword evidence="6" id="KW-0378">Hydrolase</keyword>
<dbReference type="EMBL" id="ABJB011139022">
    <property type="status" value="NOT_ANNOTATED_CDS"/>
    <property type="molecule type" value="Genomic_DNA"/>
</dbReference>
<protein>
    <submittedName>
        <fullName evidence="8">Uncharacterized protein</fullName>
    </submittedName>
</protein>
<accession>A0A1S4KSC5</accession>
<dbReference type="VEuPathDB" id="VectorBase:ISCI003660"/>
<comment type="cofactor">
    <cofactor evidence="1">
        <name>a divalent metal cation</name>
        <dbReference type="ChEBI" id="CHEBI:60240"/>
    </cofactor>
</comment>
<dbReference type="GO" id="GO:0016787">
    <property type="term" value="F:hydrolase activity"/>
    <property type="evidence" value="ECO:0007669"/>
    <property type="project" value="UniProtKB-KW"/>
</dbReference>
<proteinExistence type="inferred from homology"/>
<evidence type="ECO:0000313" key="9">
    <source>
        <dbReference type="Proteomes" id="UP000001555"/>
    </source>
</evidence>
<evidence type="ECO:0000256" key="3">
    <source>
        <dbReference type="ARBA" id="ARBA00006958"/>
    </source>
</evidence>
<dbReference type="PANTHER" id="PTHR22930">
    <property type="match status" value="1"/>
</dbReference>
<sequence length="153" mass="17366">FPSSAEEWLQIAAGFEQRWEFPNCIGALDGKHIRITCPQESGSYYYNYKMYYSIVLMALVDADLKAIYVHAGVNGRCNDATAFRSSSLFKKLADPSCNFPPPQPLPGRTKAVNHVIVADAAFQLSDRVMRPYGRAQLLKDDKNKKERRVYNVR</sequence>
<keyword evidence="5" id="KW-0479">Metal-binding</keyword>
<keyword evidence="9" id="KW-1185">Reference proteome</keyword>
<dbReference type="InterPro" id="IPR045249">
    <property type="entry name" value="HARBI1-like"/>
</dbReference>
<dbReference type="Proteomes" id="UP000001555">
    <property type="component" value="Unassembled WGS sequence"/>
</dbReference>